<dbReference type="Pfam" id="PF02518">
    <property type="entry name" value="HATPase_c"/>
    <property type="match status" value="1"/>
</dbReference>
<dbReference type="InterPro" id="IPR005467">
    <property type="entry name" value="His_kinase_dom"/>
</dbReference>
<dbReference type="CDD" id="cd00075">
    <property type="entry name" value="HATPase"/>
    <property type="match status" value="1"/>
</dbReference>
<keyword evidence="4" id="KW-0597">Phosphoprotein</keyword>
<dbReference type="InterPro" id="IPR004358">
    <property type="entry name" value="Sig_transdc_His_kin-like_C"/>
</dbReference>
<dbReference type="Gene3D" id="3.30.565.10">
    <property type="entry name" value="Histidine kinase-like ATPase, C-terminal domain"/>
    <property type="match status" value="1"/>
</dbReference>
<dbReference type="InterPro" id="IPR050428">
    <property type="entry name" value="TCS_sensor_his_kinase"/>
</dbReference>
<gene>
    <name evidence="11" type="ORF">DAERI_220009</name>
</gene>
<keyword evidence="7 11" id="KW-0418">Kinase</keyword>
<evidence type="ECO:0000256" key="8">
    <source>
        <dbReference type="ARBA" id="ARBA00022989"/>
    </source>
</evidence>
<organism evidence="11 12">
    <name type="scientific">Deinococcus aerius</name>
    <dbReference type="NCBI Taxonomy" id="200253"/>
    <lineage>
        <taxon>Bacteria</taxon>
        <taxon>Thermotogati</taxon>
        <taxon>Deinococcota</taxon>
        <taxon>Deinococci</taxon>
        <taxon>Deinococcales</taxon>
        <taxon>Deinococcaceae</taxon>
        <taxon>Deinococcus</taxon>
    </lineage>
</organism>
<dbReference type="RefSeq" id="WP_114149468.1">
    <property type="nucleotide sequence ID" value="NZ_BFAG01000022.1"/>
</dbReference>
<dbReference type="EC" id="2.7.13.3" evidence="3"/>
<dbReference type="GO" id="GO:0000160">
    <property type="term" value="P:phosphorelay signal transduction system"/>
    <property type="evidence" value="ECO:0007669"/>
    <property type="project" value="TreeGrafter"/>
</dbReference>
<dbReference type="SUPFAM" id="SSF55874">
    <property type="entry name" value="ATPase domain of HSP90 chaperone/DNA topoisomerase II/histidine kinase"/>
    <property type="match status" value="1"/>
</dbReference>
<evidence type="ECO:0000256" key="9">
    <source>
        <dbReference type="ARBA" id="ARBA00023136"/>
    </source>
</evidence>
<dbReference type="PANTHER" id="PTHR45436:SF5">
    <property type="entry name" value="SENSOR HISTIDINE KINASE TRCS"/>
    <property type="match status" value="1"/>
</dbReference>
<keyword evidence="6" id="KW-0812">Transmembrane</keyword>
<dbReference type="PROSITE" id="PS50109">
    <property type="entry name" value="HIS_KIN"/>
    <property type="match status" value="1"/>
</dbReference>
<dbReference type="OrthoDB" id="517825at2"/>
<reference evidence="12" key="1">
    <citation type="submission" date="2018-01" db="EMBL/GenBank/DDBJ databases">
        <title>Draft Genome Sequence of the Radioresistant Bacterium Deinococcus aerius TR0125, Isolated from the Higher Atmosphere above Japan.</title>
        <authorList>
            <person name="Satoh K."/>
            <person name="Arai H."/>
            <person name="Sanzen T."/>
            <person name="Kawaguchi Y."/>
            <person name="Hayashi H."/>
            <person name="Yokobori S."/>
            <person name="Yamagishi A."/>
            <person name="Oono Y."/>
            <person name="Narumi I."/>
        </authorList>
    </citation>
    <scope>NUCLEOTIDE SEQUENCE [LARGE SCALE GENOMIC DNA]</scope>
    <source>
        <strain evidence="12">TR0125</strain>
    </source>
</reference>
<proteinExistence type="predicted"/>
<evidence type="ECO:0000256" key="2">
    <source>
        <dbReference type="ARBA" id="ARBA00004370"/>
    </source>
</evidence>
<dbReference type="PANTHER" id="PTHR45436">
    <property type="entry name" value="SENSOR HISTIDINE KINASE YKOH"/>
    <property type="match status" value="1"/>
</dbReference>
<evidence type="ECO:0000259" key="10">
    <source>
        <dbReference type="PROSITE" id="PS50109"/>
    </source>
</evidence>
<evidence type="ECO:0000313" key="11">
    <source>
        <dbReference type="EMBL" id="GBF08066.1"/>
    </source>
</evidence>
<accession>A0A2I9DAU7</accession>
<keyword evidence="12" id="KW-1185">Reference proteome</keyword>
<dbReference type="GO" id="GO:0004673">
    <property type="term" value="F:protein histidine kinase activity"/>
    <property type="evidence" value="ECO:0007669"/>
    <property type="project" value="UniProtKB-EC"/>
</dbReference>
<comment type="subcellular location">
    <subcellularLocation>
        <location evidence="2">Membrane</location>
    </subcellularLocation>
</comment>
<sequence length="163" mass="16616">MVLGAALLAEGAVNVDERVSLGVRRERGRGAAAGVPPTVLPSRAPLEVEENLIGVGAPGLGAPLNAVSPPGVGGRLEAGGAGVRLVVRDEGAGIPPGDLPHLFKRFYRADPARARDPGLGLSIAAWIVEQHGGQITLTSELRQGAHVEVVFARGPGLTPGPQE</sequence>
<keyword evidence="9" id="KW-0472">Membrane</keyword>
<dbReference type="InterPro" id="IPR036890">
    <property type="entry name" value="HATPase_C_sf"/>
</dbReference>
<dbReference type="GO" id="GO:0005886">
    <property type="term" value="C:plasma membrane"/>
    <property type="evidence" value="ECO:0007669"/>
    <property type="project" value="TreeGrafter"/>
</dbReference>
<feature type="domain" description="Histidine kinase" evidence="10">
    <location>
        <begin position="83"/>
        <end position="155"/>
    </location>
</feature>
<comment type="caution">
    <text evidence="11">The sequence shown here is derived from an EMBL/GenBank/DDBJ whole genome shotgun (WGS) entry which is preliminary data.</text>
</comment>
<comment type="catalytic activity">
    <reaction evidence="1">
        <text>ATP + protein L-histidine = ADP + protein N-phospho-L-histidine.</text>
        <dbReference type="EC" id="2.7.13.3"/>
    </reaction>
</comment>
<dbReference type="AlphaFoldDB" id="A0A2I9DAU7"/>
<evidence type="ECO:0000256" key="6">
    <source>
        <dbReference type="ARBA" id="ARBA00022692"/>
    </source>
</evidence>
<evidence type="ECO:0000256" key="4">
    <source>
        <dbReference type="ARBA" id="ARBA00022553"/>
    </source>
</evidence>
<evidence type="ECO:0000256" key="3">
    <source>
        <dbReference type="ARBA" id="ARBA00012438"/>
    </source>
</evidence>
<dbReference type="PRINTS" id="PR00344">
    <property type="entry name" value="BCTRLSENSOR"/>
</dbReference>
<keyword evidence="8" id="KW-1133">Transmembrane helix</keyword>
<dbReference type="Proteomes" id="UP000236569">
    <property type="component" value="Unassembled WGS sequence"/>
</dbReference>
<dbReference type="EMBL" id="BFAG01000022">
    <property type="protein sequence ID" value="GBF08066.1"/>
    <property type="molecule type" value="Genomic_DNA"/>
</dbReference>
<evidence type="ECO:0000313" key="12">
    <source>
        <dbReference type="Proteomes" id="UP000236569"/>
    </source>
</evidence>
<keyword evidence="5" id="KW-0808">Transferase</keyword>
<evidence type="ECO:0000256" key="5">
    <source>
        <dbReference type="ARBA" id="ARBA00022679"/>
    </source>
</evidence>
<protein>
    <recommendedName>
        <fullName evidence="3">histidine kinase</fullName>
        <ecNumber evidence="3">2.7.13.3</ecNumber>
    </recommendedName>
</protein>
<dbReference type="InterPro" id="IPR003594">
    <property type="entry name" value="HATPase_dom"/>
</dbReference>
<evidence type="ECO:0000256" key="1">
    <source>
        <dbReference type="ARBA" id="ARBA00000085"/>
    </source>
</evidence>
<name>A0A2I9DAU7_9DEIO</name>
<dbReference type="SMART" id="SM00387">
    <property type="entry name" value="HATPase_c"/>
    <property type="match status" value="1"/>
</dbReference>
<evidence type="ECO:0000256" key="7">
    <source>
        <dbReference type="ARBA" id="ARBA00022777"/>
    </source>
</evidence>